<dbReference type="EMBL" id="JAVFKY010000001">
    <property type="protein sequence ID" value="KAK5584730.1"/>
    <property type="molecule type" value="Genomic_DNA"/>
</dbReference>
<dbReference type="SMART" id="SM00324">
    <property type="entry name" value="RhoGAP"/>
    <property type="match status" value="1"/>
</dbReference>
<feature type="compositionally biased region" description="Polar residues" evidence="5">
    <location>
        <begin position="437"/>
        <end position="455"/>
    </location>
</feature>
<feature type="compositionally biased region" description="Basic and acidic residues" evidence="5">
    <location>
        <begin position="7"/>
        <end position="32"/>
    </location>
</feature>
<feature type="compositionally biased region" description="Pro residues" evidence="5">
    <location>
        <begin position="366"/>
        <end position="375"/>
    </location>
</feature>
<dbReference type="InterPro" id="IPR008936">
    <property type="entry name" value="Rho_GTPase_activation_prot"/>
</dbReference>
<evidence type="ECO:0000256" key="5">
    <source>
        <dbReference type="SAM" id="MobiDB-lite"/>
    </source>
</evidence>
<dbReference type="CDD" id="cd00159">
    <property type="entry name" value="RhoGAP"/>
    <property type="match status" value="1"/>
</dbReference>
<evidence type="ECO:0000256" key="1">
    <source>
        <dbReference type="ARBA" id="ARBA00004496"/>
    </source>
</evidence>
<name>A0AAN7UEC1_9MYCE</name>
<dbReference type="PANTHER" id="PTHR23176:SF122">
    <property type="entry name" value="RHO GTPASE-ACTIVATING PROTEIN GACC-RELATED"/>
    <property type="match status" value="1"/>
</dbReference>
<feature type="compositionally biased region" description="Low complexity" evidence="5">
    <location>
        <begin position="268"/>
        <end position="295"/>
    </location>
</feature>
<dbReference type="Proteomes" id="UP001344447">
    <property type="component" value="Unassembled WGS sequence"/>
</dbReference>
<dbReference type="PROSITE" id="PS50238">
    <property type="entry name" value="RHOGAP"/>
    <property type="match status" value="1"/>
</dbReference>
<dbReference type="Pfam" id="PF00620">
    <property type="entry name" value="RhoGAP"/>
    <property type="match status" value="1"/>
</dbReference>
<feature type="domain" description="Rho-GAP" evidence="6">
    <location>
        <begin position="59"/>
        <end position="247"/>
    </location>
</feature>
<sequence length="495" mass="55114">MKFGKKKEKESVENIEKDKDKDKEIKEKEKKEKKSNKKKNQEVDNSNNNINNSKRVFGGSLPFLYEEELPTILVQTIEYLEQFGLETAGIFRENGSLASIQSYRSLYDNDKPVNFPPHEAHVVASLLKAYLRELKVPLCTFEHYDMFIACESVADEKVKVELLKKVIAHLPPYNRKVMKYIFSFLQKVVENSNINKMTPDALSIVFLPTILRPQANTDLEVLQFTVEDSKSTKTLMSSILLNYDDIFDDPNLFQPRTRQTRAQTDFVSPPSSQNSTTSSYLSSKNPISPRSPIGSSPNFTTASILSALPPPPISPILSSNTANTSLPPPPPIMSSSIDDNNEPSLSPRIITPAAPPTTTHHHHIPPSNPIPPTPTPNNQQSQHFNIPPPLPDKNKCKLLPISSPTINSESNKSEPLPPTTPTSVNIPTLSIPAPTPFDNNNNNASPISPTKNQAQLPTLPPKPPSLVLPPKPIPKIPTMFEYENNVRQRSNTTMV</sequence>
<evidence type="ECO:0000259" key="6">
    <source>
        <dbReference type="PROSITE" id="PS50238"/>
    </source>
</evidence>
<dbReference type="InterPro" id="IPR050729">
    <property type="entry name" value="Rho-GAP"/>
</dbReference>
<evidence type="ECO:0000313" key="8">
    <source>
        <dbReference type="Proteomes" id="UP001344447"/>
    </source>
</evidence>
<dbReference type="InterPro" id="IPR000198">
    <property type="entry name" value="RhoGAP_dom"/>
</dbReference>
<comment type="caution">
    <text evidence="7">The sequence shown here is derived from an EMBL/GenBank/DDBJ whole genome shotgun (WGS) entry which is preliminary data.</text>
</comment>
<feature type="region of interest" description="Disordered" evidence="5">
    <location>
        <begin position="315"/>
        <end position="469"/>
    </location>
</feature>
<dbReference type="GO" id="GO:0007165">
    <property type="term" value="P:signal transduction"/>
    <property type="evidence" value="ECO:0007669"/>
    <property type="project" value="InterPro"/>
</dbReference>
<comment type="subcellular location">
    <subcellularLocation>
        <location evidence="1">Cytoplasm</location>
    </subcellularLocation>
</comment>
<gene>
    <name evidence="7" type="ORF">RB653_006347</name>
</gene>
<reference evidence="7 8" key="1">
    <citation type="submission" date="2023-11" db="EMBL/GenBank/DDBJ databases">
        <title>Dfirmibasis_genome.</title>
        <authorList>
            <person name="Edelbroek B."/>
            <person name="Kjellin J."/>
            <person name="Jerlstrom-Hultqvist J."/>
            <person name="Soderbom F."/>
        </authorList>
    </citation>
    <scope>NUCLEOTIDE SEQUENCE [LARGE SCALE GENOMIC DNA]</scope>
    <source>
        <strain evidence="7 8">TNS-C-14</strain>
    </source>
</reference>
<evidence type="ECO:0000256" key="4">
    <source>
        <dbReference type="ARBA" id="ARBA00037092"/>
    </source>
</evidence>
<dbReference type="PANTHER" id="PTHR23176">
    <property type="entry name" value="RHO/RAC/CDC GTPASE-ACTIVATING PROTEIN"/>
    <property type="match status" value="1"/>
</dbReference>
<keyword evidence="8" id="KW-1185">Reference proteome</keyword>
<comment type="function">
    <text evidence="4">Rho GTPase-activating protein involved in the signal transduction pathway.</text>
</comment>
<proteinExistence type="predicted"/>
<feature type="region of interest" description="Disordered" evidence="5">
    <location>
        <begin position="1"/>
        <end position="51"/>
    </location>
</feature>
<feature type="compositionally biased region" description="Pro residues" evidence="5">
    <location>
        <begin position="458"/>
        <end position="469"/>
    </location>
</feature>
<dbReference type="Gene3D" id="1.10.555.10">
    <property type="entry name" value="Rho GTPase activation protein"/>
    <property type="match status" value="1"/>
</dbReference>
<dbReference type="GO" id="GO:0005737">
    <property type="term" value="C:cytoplasm"/>
    <property type="evidence" value="ECO:0007669"/>
    <property type="project" value="UniProtKB-SubCell"/>
</dbReference>
<protein>
    <recommendedName>
        <fullName evidence="6">Rho-GAP domain-containing protein</fullName>
    </recommendedName>
</protein>
<dbReference type="AlphaFoldDB" id="A0AAN7UEC1"/>
<dbReference type="SUPFAM" id="SSF48350">
    <property type="entry name" value="GTPase activation domain, GAP"/>
    <property type="match status" value="1"/>
</dbReference>
<evidence type="ECO:0000256" key="2">
    <source>
        <dbReference type="ARBA" id="ARBA00022468"/>
    </source>
</evidence>
<evidence type="ECO:0000313" key="7">
    <source>
        <dbReference type="EMBL" id="KAK5584730.1"/>
    </source>
</evidence>
<evidence type="ECO:0000256" key="3">
    <source>
        <dbReference type="ARBA" id="ARBA00022490"/>
    </source>
</evidence>
<organism evidence="7 8">
    <name type="scientific">Dictyostelium firmibasis</name>
    <dbReference type="NCBI Taxonomy" id="79012"/>
    <lineage>
        <taxon>Eukaryota</taxon>
        <taxon>Amoebozoa</taxon>
        <taxon>Evosea</taxon>
        <taxon>Eumycetozoa</taxon>
        <taxon>Dictyostelia</taxon>
        <taxon>Dictyosteliales</taxon>
        <taxon>Dictyosteliaceae</taxon>
        <taxon>Dictyostelium</taxon>
    </lineage>
</organism>
<accession>A0AAN7UEC1</accession>
<feature type="region of interest" description="Disordered" evidence="5">
    <location>
        <begin position="260"/>
        <end position="295"/>
    </location>
</feature>
<dbReference type="GO" id="GO:0005096">
    <property type="term" value="F:GTPase activator activity"/>
    <property type="evidence" value="ECO:0007669"/>
    <property type="project" value="UniProtKB-KW"/>
</dbReference>
<feature type="compositionally biased region" description="Polar residues" evidence="5">
    <location>
        <begin position="333"/>
        <end position="344"/>
    </location>
</feature>
<feature type="compositionally biased region" description="Low complexity" evidence="5">
    <location>
        <begin position="346"/>
        <end position="358"/>
    </location>
</feature>
<keyword evidence="3" id="KW-0963">Cytoplasm</keyword>
<keyword evidence="2" id="KW-0343">GTPase activation</keyword>